<sequence length="154" mass="17757">MNLKSGYRYSPLESSDSIRLLQVENVLCTAKGRGPIRCWIRHFSLSNAPPYRALSYAWGPDSSSTKKIFLNGKIVQVRRNLWEALAHIQFACFDFRTREKEDVFAEENSTWVWIDALCIDQRNVEERNHQVGVMGRIYGEDLWGSHGGFGVAWM</sequence>
<dbReference type="RefSeq" id="XP_024743891.1">
    <property type="nucleotide sequence ID" value="XM_024873605.1"/>
</dbReference>
<dbReference type="OrthoDB" id="5386682at2759"/>
<dbReference type="STRING" id="1095630.A0A2J6TVF2"/>
<dbReference type="GeneID" id="36581685"/>
<feature type="domain" description="Heterokaryon incompatibility" evidence="1">
    <location>
        <begin position="51"/>
        <end position="139"/>
    </location>
</feature>
<dbReference type="PANTHER" id="PTHR24148:SF73">
    <property type="entry name" value="HET DOMAIN PROTEIN (AFU_ORTHOLOGUE AFUA_8G01020)"/>
    <property type="match status" value="1"/>
</dbReference>
<evidence type="ECO:0000259" key="1">
    <source>
        <dbReference type="Pfam" id="PF06985"/>
    </source>
</evidence>
<organism evidence="2 3">
    <name type="scientific">Hyaloscypha bicolor E</name>
    <dbReference type="NCBI Taxonomy" id="1095630"/>
    <lineage>
        <taxon>Eukaryota</taxon>
        <taxon>Fungi</taxon>
        <taxon>Dikarya</taxon>
        <taxon>Ascomycota</taxon>
        <taxon>Pezizomycotina</taxon>
        <taxon>Leotiomycetes</taxon>
        <taxon>Helotiales</taxon>
        <taxon>Hyaloscyphaceae</taxon>
        <taxon>Hyaloscypha</taxon>
        <taxon>Hyaloscypha bicolor</taxon>
    </lineage>
</organism>
<dbReference type="InterPro" id="IPR010730">
    <property type="entry name" value="HET"/>
</dbReference>
<keyword evidence="3" id="KW-1185">Reference proteome</keyword>
<dbReference type="InterPro" id="IPR052895">
    <property type="entry name" value="HetReg/Transcr_Mod"/>
</dbReference>
<gene>
    <name evidence="2" type="ORF">K444DRAFT_515540</name>
</gene>
<dbReference type="AlphaFoldDB" id="A0A2J6TVF2"/>
<evidence type="ECO:0000313" key="3">
    <source>
        <dbReference type="Proteomes" id="UP000235371"/>
    </source>
</evidence>
<evidence type="ECO:0000313" key="2">
    <source>
        <dbReference type="EMBL" id="PMD66987.1"/>
    </source>
</evidence>
<name>A0A2J6TVF2_9HELO</name>
<dbReference type="Pfam" id="PF06985">
    <property type="entry name" value="HET"/>
    <property type="match status" value="1"/>
</dbReference>
<proteinExistence type="predicted"/>
<dbReference type="PANTHER" id="PTHR24148">
    <property type="entry name" value="ANKYRIN REPEAT DOMAIN-CONTAINING PROTEIN 39 HOMOLOG-RELATED"/>
    <property type="match status" value="1"/>
</dbReference>
<protein>
    <recommendedName>
        <fullName evidence="1">Heterokaryon incompatibility domain-containing protein</fullName>
    </recommendedName>
</protein>
<dbReference type="Proteomes" id="UP000235371">
    <property type="component" value="Unassembled WGS sequence"/>
</dbReference>
<reference evidence="2 3" key="1">
    <citation type="submission" date="2016-04" db="EMBL/GenBank/DDBJ databases">
        <title>A degradative enzymes factory behind the ericoid mycorrhizal symbiosis.</title>
        <authorList>
            <consortium name="DOE Joint Genome Institute"/>
            <person name="Martino E."/>
            <person name="Morin E."/>
            <person name="Grelet G."/>
            <person name="Kuo A."/>
            <person name="Kohler A."/>
            <person name="Daghino S."/>
            <person name="Barry K."/>
            <person name="Choi C."/>
            <person name="Cichocki N."/>
            <person name="Clum A."/>
            <person name="Copeland A."/>
            <person name="Hainaut M."/>
            <person name="Haridas S."/>
            <person name="Labutti K."/>
            <person name="Lindquist E."/>
            <person name="Lipzen A."/>
            <person name="Khouja H.-R."/>
            <person name="Murat C."/>
            <person name="Ohm R."/>
            <person name="Olson A."/>
            <person name="Spatafora J."/>
            <person name="Veneault-Fourrey C."/>
            <person name="Henrissat B."/>
            <person name="Grigoriev I."/>
            <person name="Martin F."/>
            <person name="Perotto S."/>
        </authorList>
    </citation>
    <scope>NUCLEOTIDE SEQUENCE [LARGE SCALE GENOMIC DNA]</scope>
    <source>
        <strain evidence="2 3">E</strain>
    </source>
</reference>
<dbReference type="InParanoid" id="A0A2J6TVF2"/>
<dbReference type="EMBL" id="KZ613740">
    <property type="protein sequence ID" value="PMD66987.1"/>
    <property type="molecule type" value="Genomic_DNA"/>
</dbReference>
<accession>A0A2J6TVF2</accession>